<dbReference type="InterPro" id="IPR011600">
    <property type="entry name" value="Pept_C14_caspase"/>
</dbReference>
<gene>
    <name evidence="2" type="ORF">NKI36_14300</name>
</gene>
<name>A0ABV1Z0H4_9HYPH</name>
<dbReference type="Gene3D" id="3.40.50.1460">
    <property type="match status" value="1"/>
</dbReference>
<evidence type="ECO:0000313" key="2">
    <source>
        <dbReference type="EMBL" id="MER9405214.1"/>
    </source>
</evidence>
<dbReference type="Proteomes" id="UP001433071">
    <property type="component" value="Unassembled WGS sequence"/>
</dbReference>
<keyword evidence="3" id="KW-1185">Reference proteome</keyword>
<dbReference type="SUPFAM" id="SSF52129">
    <property type="entry name" value="Caspase-like"/>
    <property type="match status" value="1"/>
</dbReference>
<reference evidence="2 3" key="1">
    <citation type="journal article" date="2024" name="Proc. Natl. Acad. Sci. U.S.A.">
        <title>The evolutionary genomics of adaptation to stress in wild rhizobium bacteria.</title>
        <authorList>
            <person name="Kehlet-Delgado H."/>
            <person name="Montoya A.P."/>
            <person name="Jensen K.T."/>
            <person name="Wendlandt C.E."/>
            <person name="Dexheimer C."/>
            <person name="Roberts M."/>
            <person name="Torres Martinez L."/>
            <person name="Friesen M.L."/>
            <person name="Griffitts J.S."/>
            <person name="Porter S.S."/>
        </authorList>
    </citation>
    <scope>NUCLEOTIDE SEQUENCE [LARGE SCALE GENOMIC DNA]</scope>
    <source>
        <strain evidence="2 3">M0641</strain>
    </source>
</reference>
<sequence length="303" mass="33335">MPDRRLILLFIVAYLSLGALRGFAQPSSIAPVVQPQAKIALLIGNWDYNQDGKYTEAKDTPHNRLSDLSNPCNDVELIQSKLIALKWKVDDIMLVCNGTKGDILNRLQDFTQRYMQSDQPFGFIYYAGHGVQIDKDSYIFGTDTGVDVQTIISMYKRHGSRANLFKGGIKITREILATIGDPGRGSLLVVMDACRENPLYSLLAKEGLLVSGPKQSAVAARGIKVFYSTADGDVAPDGALNSNSDFADVFAAQMVVLPTVDHLLRTVADVMYERTKYAAKPQIPDEAGTLNRPPPEICFTECK</sequence>
<dbReference type="Pfam" id="PF00656">
    <property type="entry name" value="Peptidase_C14"/>
    <property type="match status" value="1"/>
</dbReference>
<dbReference type="PANTHER" id="PTHR22576">
    <property type="entry name" value="MUCOSA ASSOCIATED LYMPHOID TISSUE LYMPHOMA TRANSLOCATION PROTEIN 1/PARACASPASE"/>
    <property type="match status" value="1"/>
</dbReference>
<dbReference type="InterPro" id="IPR052039">
    <property type="entry name" value="Caspase-related_regulators"/>
</dbReference>
<dbReference type="InterPro" id="IPR029030">
    <property type="entry name" value="Caspase-like_dom_sf"/>
</dbReference>
<dbReference type="PANTHER" id="PTHR22576:SF37">
    <property type="entry name" value="MUCOSA-ASSOCIATED LYMPHOID TISSUE LYMPHOMA TRANSLOCATION PROTEIN 1"/>
    <property type="match status" value="1"/>
</dbReference>
<accession>A0ABV1Z0H4</accession>
<evidence type="ECO:0000259" key="1">
    <source>
        <dbReference type="Pfam" id="PF00656"/>
    </source>
</evidence>
<proteinExistence type="predicted"/>
<dbReference type="RefSeq" id="WP_352558284.1">
    <property type="nucleotide sequence ID" value="NZ_JAMYQB010000010.1"/>
</dbReference>
<dbReference type="EMBL" id="JAMYQB010000010">
    <property type="protein sequence ID" value="MER9405214.1"/>
    <property type="molecule type" value="Genomic_DNA"/>
</dbReference>
<organism evidence="2 3">
    <name type="scientific">Mesorhizobium caraganae</name>
    <dbReference type="NCBI Taxonomy" id="483206"/>
    <lineage>
        <taxon>Bacteria</taxon>
        <taxon>Pseudomonadati</taxon>
        <taxon>Pseudomonadota</taxon>
        <taxon>Alphaproteobacteria</taxon>
        <taxon>Hyphomicrobiales</taxon>
        <taxon>Phyllobacteriaceae</taxon>
        <taxon>Mesorhizobium</taxon>
    </lineage>
</organism>
<comment type="caution">
    <text evidence="2">The sequence shown here is derived from an EMBL/GenBank/DDBJ whole genome shotgun (WGS) entry which is preliminary data.</text>
</comment>
<feature type="domain" description="Peptidase C14 caspase" evidence="1">
    <location>
        <begin position="38"/>
        <end position="283"/>
    </location>
</feature>
<protein>
    <submittedName>
        <fullName evidence="2">Caspase family protein</fullName>
    </submittedName>
</protein>
<evidence type="ECO:0000313" key="3">
    <source>
        <dbReference type="Proteomes" id="UP001433071"/>
    </source>
</evidence>